<gene>
    <name evidence="1" type="ORF">RM543_01220</name>
</gene>
<dbReference type="Pfam" id="PF09837">
    <property type="entry name" value="DUF2064"/>
    <property type="match status" value="1"/>
</dbReference>
<protein>
    <submittedName>
        <fullName evidence="1">TIGR04282 family arsenosugar biosynthesis glycosyltransferase</fullName>
    </submittedName>
</protein>
<evidence type="ECO:0000313" key="1">
    <source>
        <dbReference type="EMBL" id="MDT0681287.1"/>
    </source>
</evidence>
<dbReference type="NCBIfam" id="TIGR04282">
    <property type="entry name" value="glyco_like_cofC"/>
    <property type="match status" value="1"/>
</dbReference>
<dbReference type="Gene3D" id="3.90.550.10">
    <property type="entry name" value="Spore Coat Polysaccharide Biosynthesis Protein SpsA, Chain A"/>
    <property type="match status" value="1"/>
</dbReference>
<dbReference type="EMBL" id="JAVRHL010000001">
    <property type="protein sequence ID" value="MDT0681287.1"/>
    <property type="molecule type" value="Genomic_DNA"/>
</dbReference>
<reference evidence="1 2" key="1">
    <citation type="submission" date="2023-09" db="EMBL/GenBank/DDBJ databases">
        <authorList>
            <person name="Rey-Velasco X."/>
        </authorList>
    </citation>
    <scope>NUCLEOTIDE SEQUENCE [LARGE SCALE GENOMIC DNA]</scope>
    <source>
        <strain evidence="1 2">F158</strain>
    </source>
</reference>
<dbReference type="InterPro" id="IPR029044">
    <property type="entry name" value="Nucleotide-diphossugar_trans"/>
</dbReference>
<dbReference type="RefSeq" id="WP_311688855.1">
    <property type="nucleotide sequence ID" value="NZ_JAVRHL010000001.1"/>
</dbReference>
<dbReference type="Proteomes" id="UP001265259">
    <property type="component" value="Unassembled WGS sequence"/>
</dbReference>
<proteinExistence type="predicted"/>
<accession>A0ABU3DC43</accession>
<keyword evidence="2" id="KW-1185">Reference proteome</keyword>
<dbReference type="PANTHER" id="PTHR36529:SF1">
    <property type="entry name" value="GLYCOSYLTRANSFERASE"/>
    <property type="match status" value="1"/>
</dbReference>
<dbReference type="PANTHER" id="PTHR36529">
    <property type="entry name" value="SLL1095 PROTEIN"/>
    <property type="match status" value="1"/>
</dbReference>
<dbReference type="InterPro" id="IPR018641">
    <property type="entry name" value="Trfase_1_rSAM/seldom-assoc"/>
</dbReference>
<organism evidence="1 2">
    <name type="scientific">Tropicimonas omnivorans</name>
    <dbReference type="NCBI Taxonomy" id="3075590"/>
    <lineage>
        <taxon>Bacteria</taxon>
        <taxon>Pseudomonadati</taxon>
        <taxon>Pseudomonadota</taxon>
        <taxon>Alphaproteobacteria</taxon>
        <taxon>Rhodobacterales</taxon>
        <taxon>Roseobacteraceae</taxon>
        <taxon>Tropicimonas</taxon>
    </lineage>
</organism>
<comment type="caution">
    <text evidence="1">The sequence shown here is derived from an EMBL/GenBank/DDBJ whole genome shotgun (WGS) entry which is preliminary data.</text>
</comment>
<name>A0ABU3DC43_9RHOB</name>
<sequence length="200" mass="21770">MSARPRVVLMLKEPRPGRVKTRLARDIGRIEAAWWMRRQIARVLRRLSDPRWDLELAVAPDGALASRVFPAHLPRRPQGRGDLGARMARILADGTGPVIVVGGDIPALDRRHVAEAFRVMRAADVAIGPASDGGYWLIGRSARRGLPIGAFGKVRWSTSHALEDTLQTLEGRRVAMLETLRDVDAAADLKAPGVAAGRSG</sequence>
<dbReference type="SUPFAM" id="SSF53448">
    <property type="entry name" value="Nucleotide-diphospho-sugar transferases"/>
    <property type="match status" value="1"/>
</dbReference>
<evidence type="ECO:0000313" key="2">
    <source>
        <dbReference type="Proteomes" id="UP001265259"/>
    </source>
</evidence>